<dbReference type="AlphaFoldDB" id="A0A0R2G6N9"/>
<organism evidence="1 2">
    <name type="scientific">Weissella halotolerans DSM 20190</name>
    <dbReference type="NCBI Taxonomy" id="1123500"/>
    <lineage>
        <taxon>Bacteria</taxon>
        <taxon>Bacillati</taxon>
        <taxon>Bacillota</taxon>
        <taxon>Bacilli</taxon>
        <taxon>Lactobacillales</taxon>
        <taxon>Lactobacillaceae</taxon>
        <taxon>Weissella</taxon>
    </lineage>
</organism>
<protein>
    <submittedName>
        <fullName evidence="1">Uncharacterized protein</fullName>
    </submittedName>
</protein>
<gene>
    <name evidence="1" type="ORF">IV68_GL000755</name>
</gene>
<dbReference type="InParanoid" id="A0A0R2G6N9"/>
<sequence>MVNTKEGFMENLAQGLKRIKPVFDLLGSIDLSLTETELIRPVRVMNKEQATAVYAAHNDGKPVLVARSTNHWIKTLAKRHQWFIERDVLPYYWAMDQRQGPFPWLQGQDGFWPVASNLAGAVAWVNIAYLDGVDQYGSGSQLLVAGRPYYLPRSSNQVKRQLARLKVVSWQMQLLHRYHWLRAAPAQEVLPWLPYPAGEPGSIEPALLRRYQLLVELGHFAQTRDGGKEIREAAAFVATASEPEYSQRIQPDWWWQ</sequence>
<keyword evidence="2" id="KW-1185">Reference proteome</keyword>
<evidence type="ECO:0000313" key="1">
    <source>
        <dbReference type="EMBL" id="KRN32404.1"/>
    </source>
</evidence>
<comment type="caution">
    <text evidence="1">The sequence shown here is derived from an EMBL/GenBank/DDBJ whole genome shotgun (WGS) entry which is preliminary data.</text>
</comment>
<reference evidence="1 2" key="1">
    <citation type="journal article" date="2015" name="Genome Announc.">
        <title>Expanding the biotechnology potential of lactobacilli through comparative genomics of 213 strains and associated genera.</title>
        <authorList>
            <person name="Sun Z."/>
            <person name="Harris H.M."/>
            <person name="McCann A."/>
            <person name="Guo C."/>
            <person name="Argimon S."/>
            <person name="Zhang W."/>
            <person name="Yang X."/>
            <person name="Jeffery I.B."/>
            <person name="Cooney J.C."/>
            <person name="Kagawa T.F."/>
            <person name="Liu W."/>
            <person name="Song Y."/>
            <person name="Salvetti E."/>
            <person name="Wrobel A."/>
            <person name="Rasinkangas P."/>
            <person name="Parkhill J."/>
            <person name="Rea M.C."/>
            <person name="O'Sullivan O."/>
            <person name="Ritari J."/>
            <person name="Douillard F.P."/>
            <person name="Paul Ross R."/>
            <person name="Yang R."/>
            <person name="Briner A.E."/>
            <person name="Felis G.E."/>
            <person name="de Vos W.M."/>
            <person name="Barrangou R."/>
            <person name="Klaenhammer T.R."/>
            <person name="Caufield P.W."/>
            <person name="Cui Y."/>
            <person name="Zhang H."/>
            <person name="O'Toole P.W."/>
        </authorList>
    </citation>
    <scope>NUCLEOTIDE SEQUENCE [LARGE SCALE GENOMIC DNA]</scope>
    <source>
        <strain evidence="1 2">DSM 20190</strain>
    </source>
</reference>
<dbReference type="PATRIC" id="fig|1123500.6.peg.761"/>
<accession>A0A0R2G6N9</accession>
<dbReference type="STRING" id="1123500.GCA_000420365_00670"/>
<dbReference type="Proteomes" id="UP000051296">
    <property type="component" value="Unassembled WGS sequence"/>
</dbReference>
<name>A0A0R2G6N9_9LACO</name>
<dbReference type="EMBL" id="JQAX01000002">
    <property type="protein sequence ID" value="KRN32404.1"/>
    <property type="molecule type" value="Genomic_DNA"/>
</dbReference>
<proteinExistence type="predicted"/>
<evidence type="ECO:0000313" key="2">
    <source>
        <dbReference type="Proteomes" id="UP000051296"/>
    </source>
</evidence>